<evidence type="ECO:0000313" key="2">
    <source>
        <dbReference type="Proteomes" id="UP000503011"/>
    </source>
</evidence>
<evidence type="ECO:0000313" key="1">
    <source>
        <dbReference type="EMBL" id="BCB86374.1"/>
    </source>
</evidence>
<dbReference type="Proteomes" id="UP000503011">
    <property type="component" value="Chromosome"/>
</dbReference>
<reference evidence="1 2" key="1">
    <citation type="submission" date="2020-03" db="EMBL/GenBank/DDBJ databases">
        <title>Whole genome shotgun sequence of Phytohabitans suffuscus NBRC 105367.</title>
        <authorList>
            <person name="Komaki H."/>
            <person name="Tamura T."/>
        </authorList>
    </citation>
    <scope>NUCLEOTIDE SEQUENCE [LARGE SCALE GENOMIC DNA]</scope>
    <source>
        <strain evidence="1 2">NBRC 105367</strain>
    </source>
</reference>
<sequence>MAGQRGVQRQLVRGEEQQLGDRDREVAVGQLDQQAVAKLPVVAEEGERVLVAAPPLDLARVREQQPRRAELVEGDVGEGDVLLHLRRAGVPLGEALRRDQRVVADLQQAVGVHRCCVPSGTS</sequence>
<accession>A0A6F8YJR8</accession>
<reference evidence="1 2" key="2">
    <citation type="submission" date="2020-03" db="EMBL/GenBank/DDBJ databases">
        <authorList>
            <person name="Ichikawa N."/>
            <person name="Kimura A."/>
            <person name="Kitahashi Y."/>
            <person name="Uohara A."/>
        </authorList>
    </citation>
    <scope>NUCLEOTIDE SEQUENCE [LARGE SCALE GENOMIC DNA]</scope>
    <source>
        <strain evidence="1 2">NBRC 105367</strain>
    </source>
</reference>
<proteinExistence type="predicted"/>
<dbReference type="AlphaFoldDB" id="A0A6F8YJR8"/>
<dbReference type="KEGG" id="psuu:Psuf_036870"/>
<dbReference type="EMBL" id="AP022871">
    <property type="protein sequence ID" value="BCB86374.1"/>
    <property type="molecule type" value="Genomic_DNA"/>
</dbReference>
<keyword evidence="2" id="KW-1185">Reference proteome</keyword>
<name>A0A6F8YJR8_9ACTN</name>
<protein>
    <submittedName>
        <fullName evidence="1">Uncharacterized protein</fullName>
    </submittedName>
</protein>
<organism evidence="1 2">
    <name type="scientific">Phytohabitans suffuscus</name>
    <dbReference type="NCBI Taxonomy" id="624315"/>
    <lineage>
        <taxon>Bacteria</taxon>
        <taxon>Bacillati</taxon>
        <taxon>Actinomycetota</taxon>
        <taxon>Actinomycetes</taxon>
        <taxon>Micromonosporales</taxon>
        <taxon>Micromonosporaceae</taxon>
    </lineage>
</organism>
<gene>
    <name evidence="1" type="ORF">Psuf_036870</name>
</gene>